<protein>
    <submittedName>
        <fullName evidence="1">Uncharacterized protein</fullName>
    </submittedName>
</protein>
<proteinExistence type="predicted"/>
<dbReference type="Proteomes" id="UP000250003">
    <property type="component" value="Chromosome"/>
</dbReference>
<sequence length="72" mass="8969">MFDSFIYFVAPFIYIGKERKILLFFGIIRKRYEIRAEYIKKIVDLHKKSLKIYCQIEEKSVKYRKKYLRKSH</sequence>
<dbReference type="AlphaFoldDB" id="A0A2Z4UAH5"/>
<dbReference type="KEGG" id="blau:DQQ01_07490"/>
<reference evidence="2" key="1">
    <citation type="submission" date="2018-06" db="EMBL/GenBank/DDBJ databases">
        <title>Description of Blautia argi sp. nov., a new anaerobic isolated from dog feces.</title>
        <authorList>
            <person name="Chang Y.-H."/>
            <person name="Paek J."/>
            <person name="Shin Y."/>
        </authorList>
    </citation>
    <scope>NUCLEOTIDE SEQUENCE [LARGE SCALE GENOMIC DNA]</scope>
    <source>
        <strain evidence="2">KCTC 15426</strain>
    </source>
</reference>
<gene>
    <name evidence="1" type="ORF">DQQ01_07490</name>
</gene>
<evidence type="ECO:0000313" key="2">
    <source>
        <dbReference type="Proteomes" id="UP000250003"/>
    </source>
</evidence>
<organism evidence="1 2">
    <name type="scientific">Blautia argi</name>
    <dbReference type="NCBI Taxonomy" id="1912897"/>
    <lineage>
        <taxon>Bacteria</taxon>
        <taxon>Bacillati</taxon>
        <taxon>Bacillota</taxon>
        <taxon>Clostridia</taxon>
        <taxon>Lachnospirales</taxon>
        <taxon>Lachnospiraceae</taxon>
        <taxon>Blautia</taxon>
    </lineage>
</organism>
<accession>A0A2Z4UAH5</accession>
<keyword evidence="2" id="KW-1185">Reference proteome</keyword>
<name>A0A2Z4UAH5_9FIRM</name>
<evidence type="ECO:0000313" key="1">
    <source>
        <dbReference type="EMBL" id="AWY98007.1"/>
    </source>
</evidence>
<dbReference type="EMBL" id="CP030280">
    <property type="protein sequence ID" value="AWY98007.1"/>
    <property type="molecule type" value="Genomic_DNA"/>
</dbReference>